<sequence>MTSEKPPENFKKFLTEKQLEFKMKVLNRFIDFRNNYIDGLPKRKGNAKTIA</sequence>
<proteinExistence type="predicted"/>
<name>A0A3B0ULB7_9ZZZZ</name>
<accession>A0A3B0ULB7</accession>
<protein>
    <submittedName>
        <fullName evidence="1">Uncharacterized protein</fullName>
    </submittedName>
</protein>
<gene>
    <name evidence="1" type="ORF">MNBD_CPR01-21</name>
</gene>
<reference evidence="1" key="1">
    <citation type="submission" date="2018-06" db="EMBL/GenBank/DDBJ databases">
        <authorList>
            <person name="Zhirakovskaya E."/>
        </authorList>
    </citation>
    <scope>NUCLEOTIDE SEQUENCE</scope>
</reference>
<organism evidence="1">
    <name type="scientific">hydrothermal vent metagenome</name>
    <dbReference type="NCBI Taxonomy" id="652676"/>
    <lineage>
        <taxon>unclassified sequences</taxon>
        <taxon>metagenomes</taxon>
        <taxon>ecological metagenomes</taxon>
    </lineage>
</organism>
<dbReference type="AlphaFoldDB" id="A0A3B0ULB7"/>
<dbReference type="EMBL" id="UOEV01000004">
    <property type="protein sequence ID" value="VAW31855.1"/>
    <property type="molecule type" value="Genomic_DNA"/>
</dbReference>
<evidence type="ECO:0000313" key="1">
    <source>
        <dbReference type="EMBL" id="VAW31855.1"/>
    </source>
</evidence>